<reference evidence="2 3" key="1">
    <citation type="submission" date="2015-01" db="EMBL/GenBank/DDBJ databases">
        <title>Evolution of Trichinella species and genotypes.</title>
        <authorList>
            <person name="Korhonen P.K."/>
            <person name="Edoardo P."/>
            <person name="Giuseppe L.R."/>
            <person name="Gasser R.B."/>
        </authorList>
    </citation>
    <scope>NUCLEOTIDE SEQUENCE [LARGE SCALE GENOMIC DNA]</scope>
    <source>
        <strain evidence="2">ISS3</strain>
    </source>
</reference>
<comment type="caution">
    <text evidence="2">The sequence shown here is derived from an EMBL/GenBank/DDBJ whole genome shotgun (WGS) entry which is preliminary data.</text>
</comment>
<sequence>LSADMSEQISIAKSVLLHGEDSRVLEDWDKMKEHYKQLSSLNDTLLSLQNVRLGNSAHLSDLLKRINRIIQNASNLKVGKHRSALIRACRSAIAAGNTASVRKLLDLDG</sequence>
<dbReference type="GO" id="GO:1905515">
    <property type="term" value="P:non-motile cilium assembly"/>
    <property type="evidence" value="ECO:0007669"/>
    <property type="project" value="InterPro"/>
</dbReference>
<organism evidence="2 3">
    <name type="scientific">Trichinella spiralis</name>
    <name type="common">Trichina worm</name>
    <dbReference type="NCBI Taxonomy" id="6334"/>
    <lineage>
        <taxon>Eukaryota</taxon>
        <taxon>Metazoa</taxon>
        <taxon>Ecdysozoa</taxon>
        <taxon>Nematoda</taxon>
        <taxon>Enoplea</taxon>
        <taxon>Dorylaimia</taxon>
        <taxon>Trichinellida</taxon>
        <taxon>Trichinellidae</taxon>
        <taxon>Trichinella</taxon>
    </lineage>
</organism>
<name>A0A0V1B0G3_TRISP</name>
<gene>
    <name evidence="2" type="primary">BBS2</name>
    <name evidence="2" type="ORF">T01_13225</name>
</gene>
<dbReference type="OrthoDB" id="2120021at2759"/>
<evidence type="ECO:0000313" key="3">
    <source>
        <dbReference type="Proteomes" id="UP000054776"/>
    </source>
</evidence>
<dbReference type="PANTHER" id="PTHR32465">
    <property type="entry name" value="BARDET-BIEDL SYNDROME 2 PROTEIN"/>
    <property type="match status" value="1"/>
</dbReference>
<feature type="non-terminal residue" evidence="2">
    <location>
        <position position="1"/>
    </location>
</feature>
<keyword evidence="3" id="KW-1185">Reference proteome</keyword>
<protein>
    <submittedName>
        <fullName evidence="2">Bardet-Biedl syndrome 2 protein</fullName>
    </submittedName>
</protein>
<dbReference type="GO" id="GO:0043005">
    <property type="term" value="C:neuron projection"/>
    <property type="evidence" value="ECO:0007669"/>
    <property type="project" value="TreeGrafter"/>
</dbReference>
<evidence type="ECO:0000313" key="2">
    <source>
        <dbReference type="EMBL" id="KRY30494.1"/>
    </source>
</evidence>
<evidence type="ECO:0000259" key="1">
    <source>
        <dbReference type="Pfam" id="PF23353"/>
    </source>
</evidence>
<dbReference type="GO" id="GO:0016020">
    <property type="term" value="C:membrane"/>
    <property type="evidence" value="ECO:0007669"/>
    <property type="project" value="TreeGrafter"/>
</dbReference>
<proteinExistence type="predicted"/>
<dbReference type="AlphaFoldDB" id="A0A0V1B0G3"/>
<dbReference type="GO" id="GO:0034464">
    <property type="term" value="C:BBSome"/>
    <property type="evidence" value="ECO:0007669"/>
    <property type="project" value="InterPro"/>
</dbReference>
<dbReference type="PANTHER" id="PTHR32465:SF0">
    <property type="entry name" value="BARDET-BIEDL SYNDROME 2 PROTEIN"/>
    <property type="match status" value="1"/>
</dbReference>
<dbReference type="EMBL" id="JYDH01000140">
    <property type="protein sequence ID" value="KRY30494.1"/>
    <property type="molecule type" value="Genomic_DNA"/>
</dbReference>
<feature type="domain" description="BBS2 hairpin" evidence="1">
    <location>
        <begin position="1"/>
        <end position="75"/>
    </location>
</feature>
<dbReference type="InterPro" id="IPR016616">
    <property type="entry name" value="Bardet-Biedl_syndrome_2_prot"/>
</dbReference>
<dbReference type="InterPro" id="IPR055380">
    <property type="entry name" value="BBS2_hp_dom"/>
</dbReference>
<dbReference type="Proteomes" id="UP000054776">
    <property type="component" value="Unassembled WGS sequence"/>
</dbReference>
<dbReference type="GO" id="GO:0036064">
    <property type="term" value="C:ciliary basal body"/>
    <property type="evidence" value="ECO:0007669"/>
    <property type="project" value="TreeGrafter"/>
</dbReference>
<dbReference type="GO" id="GO:0031514">
    <property type="term" value="C:motile cilium"/>
    <property type="evidence" value="ECO:0007669"/>
    <property type="project" value="TreeGrafter"/>
</dbReference>
<accession>A0A0V1B0G3</accession>
<dbReference type="Pfam" id="PF23353">
    <property type="entry name" value="BBS2_hp"/>
    <property type="match status" value="1"/>
</dbReference>